<dbReference type="Proteomes" id="UP001186944">
    <property type="component" value="Unassembled WGS sequence"/>
</dbReference>
<evidence type="ECO:0000256" key="12">
    <source>
        <dbReference type="SAM" id="Phobius"/>
    </source>
</evidence>
<keyword evidence="2" id="KW-0813">Transport</keyword>
<evidence type="ECO:0000256" key="3">
    <source>
        <dbReference type="ARBA" id="ARBA00022538"/>
    </source>
</evidence>
<feature type="domain" description="Potassium channel tetramerisation-type BTB" evidence="14">
    <location>
        <begin position="9"/>
        <end position="93"/>
    </location>
</feature>
<dbReference type="InterPro" id="IPR027359">
    <property type="entry name" value="Volt_channel_dom_sf"/>
</dbReference>
<evidence type="ECO:0000256" key="11">
    <source>
        <dbReference type="ARBA" id="ARBA00023303"/>
    </source>
</evidence>
<evidence type="ECO:0000256" key="6">
    <source>
        <dbReference type="ARBA" id="ARBA00022882"/>
    </source>
</evidence>
<dbReference type="SUPFAM" id="SSF54695">
    <property type="entry name" value="POZ domain"/>
    <property type="match status" value="1"/>
</dbReference>
<feature type="transmembrane region" description="Helical" evidence="12">
    <location>
        <begin position="227"/>
        <end position="249"/>
    </location>
</feature>
<keyword evidence="9" id="KW-0406">Ion transport</keyword>
<feature type="transmembrane region" description="Helical" evidence="12">
    <location>
        <begin position="156"/>
        <end position="180"/>
    </location>
</feature>
<evidence type="ECO:0000313" key="15">
    <source>
        <dbReference type="EMBL" id="KAK3104822.1"/>
    </source>
</evidence>
<keyword evidence="10 12" id="KW-0472">Membrane</keyword>
<evidence type="ECO:0000256" key="10">
    <source>
        <dbReference type="ARBA" id="ARBA00023136"/>
    </source>
</evidence>
<dbReference type="InterPro" id="IPR003131">
    <property type="entry name" value="T1-type_BTB"/>
</dbReference>
<organism evidence="15 16">
    <name type="scientific">Pinctada imbricata</name>
    <name type="common">Atlantic pearl-oyster</name>
    <name type="synonym">Pinctada martensii</name>
    <dbReference type="NCBI Taxonomy" id="66713"/>
    <lineage>
        <taxon>Eukaryota</taxon>
        <taxon>Metazoa</taxon>
        <taxon>Spiralia</taxon>
        <taxon>Lophotrochozoa</taxon>
        <taxon>Mollusca</taxon>
        <taxon>Bivalvia</taxon>
        <taxon>Autobranchia</taxon>
        <taxon>Pteriomorphia</taxon>
        <taxon>Pterioida</taxon>
        <taxon>Pterioidea</taxon>
        <taxon>Pteriidae</taxon>
        <taxon>Pinctada</taxon>
    </lineage>
</organism>
<dbReference type="GO" id="GO:0008076">
    <property type="term" value="C:voltage-gated potassium channel complex"/>
    <property type="evidence" value="ECO:0007669"/>
    <property type="project" value="InterPro"/>
</dbReference>
<protein>
    <submittedName>
        <fullName evidence="15">Uncharacterized protein</fullName>
    </submittedName>
</protein>
<evidence type="ECO:0000256" key="4">
    <source>
        <dbReference type="ARBA" id="ARBA00022692"/>
    </source>
</evidence>
<dbReference type="PANTHER" id="PTHR11537">
    <property type="entry name" value="VOLTAGE-GATED POTASSIUM CHANNEL"/>
    <property type="match status" value="1"/>
</dbReference>
<dbReference type="PANTHER" id="PTHR11537:SF252">
    <property type="entry name" value="POTASSIUM VOLTAGE-GATED CHANNEL PROTEIN SHAW"/>
    <property type="match status" value="1"/>
</dbReference>
<dbReference type="GO" id="GO:0001508">
    <property type="term" value="P:action potential"/>
    <property type="evidence" value="ECO:0007669"/>
    <property type="project" value="TreeGrafter"/>
</dbReference>
<keyword evidence="7" id="KW-0630">Potassium</keyword>
<reference evidence="15" key="1">
    <citation type="submission" date="2019-08" db="EMBL/GenBank/DDBJ databases">
        <title>The improved chromosome-level genome for the pearl oyster Pinctada fucata martensii using PacBio sequencing and Hi-C.</title>
        <authorList>
            <person name="Zheng Z."/>
        </authorList>
    </citation>
    <scope>NUCLEOTIDE SEQUENCE</scope>
    <source>
        <strain evidence="15">ZZ-2019</strain>
        <tissue evidence="15">Adductor muscle</tissue>
    </source>
</reference>
<dbReference type="Pfam" id="PF00520">
    <property type="entry name" value="Ion_trans"/>
    <property type="match status" value="1"/>
</dbReference>
<dbReference type="AlphaFoldDB" id="A0AA88YH64"/>
<dbReference type="EMBL" id="VSWD01000004">
    <property type="protein sequence ID" value="KAK3104822.1"/>
    <property type="molecule type" value="Genomic_DNA"/>
</dbReference>
<dbReference type="Gene3D" id="1.20.120.350">
    <property type="entry name" value="Voltage-gated potassium channels. Chain C"/>
    <property type="match status" value="1"/>
</dbReference>
<keyword evidence="4 12" id="KW-0812">Transmembrane</keyword>
<evidence type="ECO:0000256" key="2">
    <source>
        <dbReference type="ARBA" id="ARBA00022448"/>
    </source>
</evidence>
<dbReference type="FunFam" id="1.10.287.70:FF:000028">
    <property type="entry name" value="potassium voltage-gated channel subfamily D member 3"/>
    <property type="match status" value="1"/>
</dbReference>
<feature type="transmembrane region" description="Helical" evidence="12">
    <location>
        <begin position="330"/>
        <end position="350"/>
    </location>
</feature>
<accession>A0AA88YH64</accession>
<sequence>MSTGDQYIINVSGRKFEISSNTYRKMENYLKKDSVGFEPGKTEIFIERTASCVESIISYYQGRKLHMPMGVCPAEFREELEFWEIPINNLSRCCLTRFMSFSDDQNHIDKMESDENGHERETLDLNQRVKGQGWVRFQARVWQVLQEPSSSIMAKVYSYASSIVIAMSILSLICGTHPFFRRDLNEEEWRDFFEDDFHLYEGHFDSSKRDNSTLPKLPSNARAHVDLIAYTELITVAFFSIEIFVRFVFCPYKTYFFKSMLNWIDIFSITVMYSKYIVEALDPKEKYQASIFDIVHCLQIVRVFRLFRLVKNNVGFRVLLHAFKSSLQELLLMSMLLFVSMLFFSSFAFFSGDEVFASIPDSFWWSIVTMTTVGYGDVVPRQALSKIVGAMCAITGVLILAVVIPVFVNNFLLFYSYSKIWKYHEANCSFGRSNSNDNKNSGSVAFVKVAPINASKSFFSESDGQIKNP</sequence>
<dbReference type="Pfam" id="PF02214">
    <property type="entry name" value="BTB_2"/>
    <property type="match status" value="1"/>
</dbReference>
<feature type="domain" description="Ion transport" evidence="13">
    <location>
        <begin position="156"/>
        <end position="417"/>
    </location>
</feature>
<dbReference type="SUPFAM" id="SSF81324">
    <property type="entry name" value="Voltage-gated potassium channels"/>
    <property type="match status" value="1"/>
</dbReference>
<dbReference type="GO" id="GO:0051260">
    <property type="term" value="P:protein homooligomerization"/>
    <property type="evidence" value="ECO:0007669"/>
    <property type="project" value="InterPro"/>
</dbReference>
<dbReference type="InterPro" id="IPR011333">
    <property type="entry name" value="SKP1/BTB/POZ_sf"/>
</dbReference>
<proteinExistence type="predicted"/>
<keyword evidence="3" id="KW-0633">Potassium transport</keyword>
<dbReference type="GO" id="GO:0005251">
    <property type="term" value="F:delayed rectifier potassium channel activity"/>
    <property type="evidence" value="ECO:0007669"/>
    <property type="project" value="TreeGrafter"/>
</dbReference>
<evidence type="ECO:0000259" key="13">
    <source>
        <dbReference type="Pfam" id="PF00520"/>
    </source>
</evidence>
<dbReference type="CDD" id="cd18317">
    <property type="entry name" value="BTB_POZ_Kv"/>
    <property type="match status" value="1"/>
</dbReference>
<evidence type="ECO:0000313" key="16">
    <source>
        <dbReference type="Proteomes" id="UP001186944"/>
    </source>
</evidence>
<comment type="subcellular location">
    <subcellularLocation>
        <location evidence="1">Membrane</location>
        <topology evidence="1">Multi-pass membrane protein</topology>
    </subcellularLocation>
</comment>
<evidence type="ECO:0000256" key="5">
    <source>
        <dbReference type="ARBA" id="ARBA00022826"/>
    </source>
</evidence>
<keyword evidence="6" id="KW-0851">Voltage-gated channel</keyword>
<keyword evidence="16" id="KW-1185">Reference proteome</keyword>
<evidence type="ECO:0000256" key="1">
    <source>
        <dbReference type="ARBA" id="ARBA00004141"/>
    </source>
</evidence>
<gene>
    <name evidence="15" type="ORF">FSP39_011010</name>
</gene>
<evidence type="ECO:0000259" key="14">
    <source>
        <dbReference type="Pfam" id="PF02214"/>
    </source>
</evidence>
<keyword evidence="11" id="KW-0407">Ion channel</keyword>
<dbReference type="InterPro" id="IPR028325">
    <property type="entry name" value="VG_K_chnl"/>
</dbReference>
<evidence type="ECO:0000256" key="9">
    <source>
        <dbReference type="ARBA" id="ARBA00023065"/>
    </source>
</evidence>
<comment type="caution">
    <text evidence="15">The sequence shown here is derived from an EMBL/GenBank/DDBJ whole genome shotgun (WGS) entry which is preliminary data.</text>
</comment>
<dbReference type="Gene3D" id="1.10.287.70">
    <property type="match status" value="1"/>
</dbReference>
<dbReference type="PRINTS" id="PR00169">
    <property type="entry name" value="KCHANNEL"/>
</dbReference>
<dbReference type="InterPro" id="IPR005821">
    <property type="entry name" value="Ion_trans_dom"/>
</dbReference>
<feature type="transmembrane region" description="Helical" evidence="12">
    <location>
        <begin position="387"/>
        <end position="408"/>
    </location>
</feature>
<keyword evidence="8 12" id="KW-1133">Transmembrane helix</keyword>
<name>A0AA88YH64_PINIB</name>
<dbReference type="Gene3D" id="3.30.710.10">
    <property type="entry name" value="Potassium Channel Kv1.1, Chain A"/>
    <property type="match status" value="1"/>
</dbReference>
<keyword evidence="5" id="KW-0631">Potassium channel</keyword>
<evidence type="ECO:0000256" key="7">
    <source>
        <dbReference type="ARBA" id="ARBA00022958"/>
    </source>
</evidence>
<evidence type="ECO:0000256" key="8">
    <source>
        <dbReference type="ARBA" id="ARBA00022989"/>
    </source>
</evidence>